<reference evidence="2 3" key="1">
    <citation type="submission" date="2018-01" db="EMBL/GenBank/DDBJ databases">
        <title>Genome sequence of Iodobacter sp. strain PCH194 isolated from Indian Trans-Himalaya.</title>
        <authorList>
            <person name="Kumar V."/>
            <person name="Thakur V."/>
            <person name="Kumar S."/>
            <person name="Singh D."/>
        </authorList>
    </citation>
    <scope>NUCLEOTIDE SEQUENCE [LARGE SCALE GENOMIC DNA]</scope>
    <source>
        <strain evidence="2 3">PCH194</strain>
    </source>
</reference>
<dbReference type="KEGG" id="ifl:C1H71_13715"/>
<evidence type="ECO:0000313" key="3">
    <source>
        <dbReference type="Proteomes" id="UP000515917"/>
    </source>
</evidence>
<proteinExistence type="predicted"/>
<dbReference type="EMBL" id="CP025781">
    <property type="protein sequence ID" value="QBC44486.1"/>
    <property type="molecule type" value="Genomic_DNA"/>
</dbReference>
<gene>
    <name evidence="2" type="ORF">C1H71_13715</name>
</gene>
<accession>A0A7G3GB58</accession>
<feature type="region of interest" description="Disordered" evidence="1">
    <location>
        <begin position="61"/>
        <end position="99"/>
    </location>
</feature>
<protein>
    <submittedName>
        <fullName evidence="2">Uncharacterized protein</fullName>
    </submittedName>
</protein>
<keyword evidence="3" id="KW-1185">Reference proteome</keyword>
<evidence type="ECO:0000256" key="1">
    <source>
        <dbReference type="SAM" id="MobiDB-lite"/>
    </source>
</evidence>
<evidence type="ECO:0000313" key="2">
    <source>
        <dbReference type="EMBL" id="QBC44486.1"/>
    </source>
</evidence>
<dbReference type="AlphaFoldDB" id="A0A7G3GB58"/>
<dbReference type="Proteomes" id="UP000515917">
    <property type="component" value="Chromosome"/>
</dbReference>
<sequence>MGLSLTGWALVLMGLGVLLYSGSAMLTPTALQDWAEDCFFGKANRFSTSAEEEKALFKALKMSSQSESEPQIKYEEKKPSAANKSSPVNKSAPASIKYP</sequence>
<name>A0A7G3GB58_9NEIS</name>
<feature type="compositionally biased region" description="Basic and acidic residues" evidence="1">
    <location>
        <begin position="70"/>
        <end position="79"/>
    </location>
</feature>
<organism evidence="2 3">
    <name type="scientific">Iodobacter fluviatilis</name>
    <dbReference type="NCBI Taxonomy" id="537"/>
    <lineage>
        <taxon>Bacteria</taxon>
        <taxon>Pseudomonadati</taxon>
        <taxon>Pseudomonadota</taxon>
        <taxon>Betaproteobacteria</taxon>
        <taxon>Neisseriales</taxon>
        <taxon>Chitinibacteraceae</taxon>
        <taxon>Iodobacter</taxon>
    </lineage>
</organism>